<accession>J9BW70</accession>
<comment type="caution">
    <text evidence="1">The sequence shown here is derived from an EMBL/GenBank/DDBJ whole genome shotgun (WGS) entry which is preliminary data.</text>
</comment>
<gene>
    <name evidence="1" type="ORF">EVA_20074</name>
</gene>
<dbReference type="AlphaFoldDB" id="J9BW70"/>
<organism evidence="1">
    <name type="scientific">gut metagenome</name>
    <dbReference type="NCBI Taxonomy" id="749906"/>
    <lineage>
        <taxon>unclassified sequences</taxon>
        <taxon>metagenomes</taxon>
        <taxon>organismal metagenomes</taxon>
    </lineage>
</organism>
<reference evidence="1" key="1">
    <citation type="journal article" date="2012" name="PLoS ONE">
        <title>Gene sets for utilization of primary and secondary nutrition supplies in the distal gut of endangered iberian lynx.</title>
        <authorList>
            <person name="Alcaide M."/>
            <person name="Messina E."/>
            <person name="Richter M."/>
            <person name="Bargiela R."/>
            <person name="Peplies J."/>
            <person name="Huws S.A."/>
            <person name="Newbold C.J."/>
            <person name="Golyshin P.N."/>
            <person name="Simon M.A."/>
            <person name="Lopez G."/>
            <person name="Yakimov M.M."/>
            <person name="Ferrer M."/>
        </authorList>
    </citation>
    <scope>NUCLEOTIDE SEQUENCE</scope>
</reference>
<proteinExistence type="predicted"/>
<dbReference type="EMBL" id="AMCI01007932">
    <property type="protein sequence ID" value="EJW91820.1"/>
    <property type="molecule type" value="Genomic_DNA"/>
</dbReference>
<name>J9BW70_9ZZZZ</name>
<sequence length="54" mass="5989">MKLNRKQDTCRKKSVPDQSINSVWSVCSTNFQAGPAPSANTCNSITGTQMRPFR</sequence>
<protein>
    <submittedName>
        <fullName evidence="1">Uncharacterized protein</fullName>
    </submittedName>
</protein>
<evidence type="ECO:0000313" key="1">
    <source>
        <dbReference type="EMBL" id="EJW91820.1"/>
    </source>
</evidence>